<protein>
    <submittedName>
        <fullName evidence="1">Uncharacterized protein</fullName>
    </submittedName>
</protein>
<organism evidence="1 2">
    <name type="scientific">Schistosoma margrebowiei</name>
    <dbReference type="NCBI Taxonomy" id="48269"/>
    <lineage>
        <taxon>Eukaryota</taxon>
        <taxon>Metazoa</taxon>
        <taxon>Spiralia</taxon>
        <taxon>Lophotrochozoa</taxon>
        <taxon>Platyhelminthes</taxon>
        <taxon>Trematoda</taxon>
        <taxon>Digenea</taxon>
        <taxon>Strigeidida</taxon>
        <taxon>Schistosomatoidea</taxon>
        <taxon>Schistosomatidae</taxon>
        <taxon>Schistosoma</taxon>
    </lineage>
</organism>
<keyword evidence="2" id="KW-1185">Reference proteome</keyword>
<sequence length="119" mass="13667">MKTVLLNEAHHSTTKVFDKSTYRGSLDVLLDMSYLNDSHVFDQISYKNEKNLSDVSNNNHELNEVLIDADYSSDRLSTNEIFRRFDRNVSEESNLDDLIASVVDPHHLINSLFNAGNMF</sequence>
<dbReference type="AlphaFoldDB" id="A0A183N3F8"/>
<gene>
    <name evidence="1" type="ORF">SMRZ_LOCUS22833</name>
</gene>
<evidence type="ECO:0000313" key="1">
    <source>
        <dbReference type="EMBL" id="VDP44796.1"/>
    </source>
</evidence>
<evidence type="ECO:0000313" key="2">
    <source>
        <dbReference type="Proteomes" id="UP000277204"/>
    </source>
</evidence>
<accession>A0A183N3F8</accession>
<name>A0A183N3F8_9TREM</name>
<dbReference type="EMBL" id="UZAI01019365">
    <property type="protein sequence ID" value="VDP44796.1"/>
    <property type="molecule type" value="Genomic_DNA"/>
</dbReference>
<proteinExistence type="predicted"/>
<dbReference type="Proteomes" id="UP000277204">
    <property type="component" value="Unassembled WGS sequence"/>
</dbReference>
<reference evidence="1 2" key="1">
    <citation type="submission" date="2018-11" db="EMBL/GenBank/DDBJ databases">
        <authorList>
            <consortium name="Pathogen Informatics"/>
        </authorList>
    </citation>
    <scope>NUCLEOTIDE SEQUENCE [LARGE SCALE GENOMIC DNA]</scope>
    <source>
        <strain evidence="1 2">Zambia</strain>
    </source>
</reference>